<dbReference type="Proteomes" id="UP000253562">
    <property type="component" value="Unassembled WGS sequence"/>
</dbReference>
<reference evidence="1 2" key="1">
    <citation type="submission" date="2018-07" db="EMBL/GenBank/DDBJ databases">
        <title>Comparative genomes isolates from brazilian mangrove.</title>
        <authorList>
            <person name="De Araujo J.E."/>
            <person name="Taketani R.G."/>
            <person name="Silva M.C.P."/>
            <person name="Lourenco M.V."/>
            <person name="Oliveira V.M."/>
            <person name="Andreote F.D."/>
        </authorList>
    </citation>
    <scope>NUCLEOTIDE SEQUENCE [LARGE SCALE GENOMIC DNA]</scope>
    <source>
        <strain evidence="1 2">HEX PRIS-MGV</strain>
    </source>
</reference>
<gene>
    <name evidence="1" type="ORF">DTL42_18065</name>
</gene>
<protein>
    <submittedName>
        <fullName evidence="1">Uncharacterized protein</fullName>
    </submittedName>
</protein>
<dbReference type="RefSeq" id="WP_114370589.1">
    <property type="nucleotide sequence ID" value="NZ_QPEX01000036.1"/>
</dbReference>
<proteinExistence type="predicted"/>
<comment type="caution">
    <text evidence="1">The sequence shown here is derived from an EMBL/GenBank/DDBJ whole genome shotgun (WGS) entry which is preliminary data.</text>
</comment>
<evidence type="ECO:0000313" key="2">
    <source>
        <dbReference type="Proteomes" id="UP000253562"/>
    </source>
</evidence>
<organism evidence="1 2">
    <name type="scientific">Bremerella cremea</name>
    <dbReference type="NCBI Taxonomy" id="1031537"/>
    <lineage>
        <taxon>Bacteria</taxon>
        <taxon>Pseudomonadati</taxon>
        <taxon>Planctomycetota</taxon>
        <taxon>Planctomycetia</taxon>
        <taxon>Pirellulales</taxon>
        <taxon>Pirellulaceae</taxon>
        <taxon>Bremerella</taxon>
    </lineage>
</organism>
<sequence length="271" mass="30528">MHVCSTDTSGEIVDGLFYHVLGHPDETFDDFEDKDLFLPSNPEGWYPARPIVQKRVRKDIFGCPADKTHRTRQLLQGISIVVEAGGTLPVFWNTENFFVMNDAVETMKKAGLRGTDCIRPKFESMEYTDQEMRDDLRVMTFPGRPIMRPFRITPAGADNCPFCGRVPIVCQTCGHIKRSCPRCNKQIVTIENNPPADSPLVSYQLDEISVLDGSRWDGSDFLDEGIISRRTLKLFQQESIGPCVALNYPTYLGSCTPEQRDKLGEMSGLPL</sequence>
<dbReference type="EMBL" id="QPEX01000036">
    <property type="protein sequence ID" value="RCS44036.1"/>
    <property type="molecule type" value="Genomic_DNA"/>
</dbReference>
<name>A0A368KQL0_9BACT</name>
<dbReference type="AlphaFoldDB" id="A0A368KQL0"/>
<accession>A0A368KQL0</accession>
<dbReference type="OrthoDB" id="304052at2"/>
<evidence type="ECO:0000313" key="1">
    <source>
        <dbReference type="EMBL" id="RCS44036.1"/>
    </source>
</evidence>